<organism evidence="3 4">
    <name type="scientific">Thermococcus litoralis (strain ATCC 51850 / DSM 5473 / JCM 8560 / NS-C)</name>
    <dbReference type="NCBI Taxonomy" id="523849"/>
    <lineage>
        <taxon>Archaea</taxon>
        <taxon>Methanobacteriati</taxon>
        <taxon>Methanobacteriota</taxon>
        <taxon>Thermococci</taxon>
        <taxon>Thermococcales</taxon>
        <taxon>Thermococcaceae</taxon>
        <taxon>Thermococcus</taxon>
    </lineage>
</organism>
<gene>
    <name evidence="3" type="ORF">OCC_00180</name>
</gene>
<feature type="transmembrane region" description="Helical" evidence="1">
    <location>
        <begin position="35"/>
        <end position="54"/>
    </location>
</feature>
<evidence type="ECO:0000313" key="3">
    <source>
        <dbReference type="EMBL" id="EHR77487.1"/>
    </source>
</evidence>
<dbReference type="RefSeq" id="WP_004070152.1">
    <property type="nucleotide sequence ID" value="NC_022084.1"/>
</dbReference>
<keyword evidence="1" id="KW-0472">Membrane</keyword>
<dbReference type="Pfam" id="PF13559">
    <property type="entry name" value="DUF4129"/>
    <property type="match status" value="1"/>
</dbReference>
<keyword evidence="4" id="KW-1185">Reference proteome</keyword>
<dbReference type="KEGG" id="tlt:OCC_00180"/>
<proteinExistence type="predicted"/>
<dbReference type="PaxDb" id="523849-OCC_00180"/>
<keyword evidence="1" id="KW-1133">Transmembrane helix</keyword>
<dbReference type="EMBL" id="CP006670">
    <property type="protein sequence ID" value="EHR77487.1"/>
    <property type="molecule type" value="Genomic_DNA"/>
</dbReference>
<dbReference type="InterPro" id="IPR025403">
    <property type="entry name" value="TgpA-like_C"/>
</dbReference>
<evidence type="ECO:0000313" key="4">
    <source>
        <dbReference type="Proteomes" id="UP000015502"/>
    </source>
</evidence>
<feature type="transmembrane region" description="Helical" evidence="1">
    <location>
        <begin position="74"/>
        <end position="91"/>
    </location>
</feature>
<accession>H3ZRF9</accession>
<feature type="transmembrane region" description="Helical" evidence="1">
    <location>
        <begin position="127"/>
        <end position="146"/>
    </location>
</feature>
<dbReference type="GeneID" id="16550858"/>
<name>H3ZRF9_THELN</name>
<dbReference type="AlphaFoldDB" id="H3ZRF9"/>
<reference evidence="3 4" key="1">
    <citation type="journal article" date="2012" name="J. Bacteriol.">
        <title>Genome sequence of the model hyperthermophilic archaeon Thermococcus litoralis NS-C.</title>
        <authorList>
            <person name="Gardner A.F."/>
            <person name="Kumar S."/>
            <person name="Perler F.B."/>
        </authorList>
    </citation>
    <scope>NUCLEOTIDE SEQUENCE [LARGE SCALE GENOMIC DNA]</scope>
    <source>
        <strain evidence="4">ATCC 51850 / DSM 5473 / JCM 8560 / NS-C</strain>
    </source>
</reference>
<keyword evidence="1" id="KW-0812">Transmembrane</keyword>
<evidence type="ECO:0000256" key="1">
    <source>
        <dbReference type="SAM" id="Phobius"/>
    </source>
</evidence>
<evidence type="ECO:0000259" key="2">
    <source>
        <dbReference type="Pfam" id="PF13559"/>
    </source>
</evidence>
<dbReference type="HOGENOM" id="CLU_1122675_0_0_2"/>
<protein>
    <recommendedName>
        <fullName evidence="2">Protein-glutamine gamma-glutamyltransferase-like C-terminal domain-containing protein</fullName>
    </recommendedName>
</protein>
<dbReference type="Proteomes" id="UP000015502">
    <property type="component" value="Chromosome"/>
</dbReference>
<dbReference type="STRING" id="523849.OCC_00180"/>
<sequence>MRQILPFLLMLLLFAVLFRATVEHGQSTFNIEVIYILWAALFFGLLAYSVWFLFEKGIPLQSVKKRKRTKGDYLRELVIILAIVIALRALFSRRVEPYRGVQAPIIKYPKFSFFNDTFKITYEPLPGYAYLAPIFVFALILVFLFITRRRKPEKLEIAKFDPEIAFDSIEGSPEERIIKMYKNVVAGLIRKGYPYQKSWTHWEHEDKLRDIFEDLEDLDKLTRVFEKAKYGYRLNREDITVAKESYEKLMRFLR</sequence>
<feature type="domain" description="Protein-glutamine gamma-glutamyltransferase-like C-terminal" evidence="2">
    <location>
        <begin position="181"/>
        <end position="244"/>
    </location>
</feature>